<proteinExistence type="predicted"/>
<evidence type="ECO:0000256" key="2">
    <source>
        <dbReference type="SAM" id="Phobius"/>
    </source>
</evidence>
<feature type="region of interest" description="Disordered" evidence="1">
    <location>
        <begin position="1"/>
        <end position="52"/>
    </location>
</feature>
<keyword evidence="2" id="KW-0472">Membrane</keyword>
<reference evidence="3" key="2">
    <citation type="submission" date="2021-04" db="EMBL/GenBank/DDBJ databases">
        <authorList>
            <person name="Gilroy R."/>
        </authorList>
    </citation>
    <scope>NUCLEOTIDE SEQUENCE</scope>
    <source>
        <strain evidence="3">ChiHjej12B11-1927</strain>
    </source>
</reference>
<protein>
    <submittedName>
        <fullName evidence="3">Uncharacterized protein</fullName>
    </submittedName>
</protein>
<feature type="compositionally biased region" description="Basic and acidic residues" evidence="1">
    <location>
        <begin position="27"/>
        <end position="41"/>
    </location>
</feature>
<dbReference type="EMBL" id="DXFG01000294">
    <property type="protein sequence ID" value="HIX38729.1"/>
    <property type="molecule type" value="Genomic_DNA"/>
</dbReference>
<comment type="caution">
    <text evidence="3">The sequence shown here is derived from an EMBL/GenBank/DDBJ whole genome shotgun (WGS) entry which is preliminary data.</text>
</comment>
<keyword evidence="2" id="KW-1133">Transmembrane helix</keyword>
<feature type="compositionally biased region" description="Acidic residues" evidence="1">
    <location>
        <begin position="42"/>
        <end position="52"/>
    </location>
</feature>
<reference evidence="3" key="1">
    <citation type="journal article" date="2021" name="PeerJ">
        <title>Extensive microbial diversity within the chicken gut microbiome revealed by metagenomics and culture.</title>
        <authorList>
            <person name="Gilroy R."/>
            <person name="Ravi A."/>
            <person name="Getino M."/>
            <person name="Pursley I."/>
            <person name="Horton D.L."/>
            <person name="Alikhan N.F."/>
            <person name="Baker D."/>
            <person name="Gharbi K."/>
            <person name="Hall N."/>
            <person name="Watson M."/>
            <person name="Adriaenssens E.M."/>
            <person name="Foster-Nyarko E."/>
            <person name="Jarju S."/>
            <person name="Secka A."/>
            <person name="Antonio M."/>
            <person name="Oren A."/>
            <person name="Chaudhuri R.R."/>
            <person name="La Ragione R."/>
            <person name="Hildebrand F."/>
            <person name="Pallen M.J."/>
        </authorList>
    </citation>
    <scope>NUCLEOTIDE SEQUENCE</scope>
    <source>
        <strain evidence="3">ChiHjej12B11-1927</strain>
    </source>
</reference>
<sequence length="269" mass="31226">MKKAEHKLKYVRGSSGKKRWRRKRKLGDRLGRVPEEERKDPEELEAELEAEESERQRKQIHTERVRKIAGRFFQVVLAVLCVYTVFLIYGLMSTEYVYDENGNVVPKIVTVEEIENRDVYALLYRHYLQARGLYEDILRLDYRLSMDEESKLIATEYEELLDTVSSQTVAIDGLALDTKYGQFKTMLLEWVKTDAAVYLQNISAAILQNDSQKEEEALACRSQMYTDFLILSENMAVLGENVPGIDVSSLYEWSPENFISEVLEGVQDE</sequence>
<feature type="transmembrane region" description="Helical" evidence="2">
    <location>
        <begin position="72"/>
        <end position="92"/>
    </location>
</feature>
<name>A0A9D1VNY2_9FIRM</name>
<organism evidence="3 4">
    <name type="scientific">Candidatus Blautia pullistercoris</name>
    <dbReference type="NCBI Taxonomy" id="2838499"/>
    <lineage>
        <taxon>Bacteria</taxon>
        <taxon>Bacillati</taxon>
        <taxon>Bacillota</taxon>
        <taxon>Clostridia</taxon>
        <taxon>Lachnospirales</taxon>
        <taxon>Lachnospiraceae</taxon>
        <taxon>Blautia</taxon>
    </lineage>
</organism>
<evidence type="ECO:0000256" key="1">
    <source>
        <dbReference type="SAM" id="MobiDB-lite"/>
    </source>
</evidence>
<gene>
    <name evidence="3" type="ORF">H9738_12825</name>
</gene>
<keyword evidence="2" id="KW-0812">Transmembrane</keyword>
<accession>A0A9D1VNY2</accession>
<evidence type="ECO:0000313" key="4">
    <source>
        <dbReference type="Proteomes" id="UP000824230"/>
    </source>
</evidence>
<dbReference type="AlphaFoldDB" id="A0A9D1VNY2"/>
<evidence type="ECO:0000313" key="3">
    <source>
        <dbReference type="EMBL" id="HIX38729.1"/>
    </source>
</evidence>
<dbReference type="Proteomes" id="UP000824230">
    <property type="component" value="Unassembled WGS sequence"/>
</dbReference>
<feature type="compositionally biased region" description="Basic residues" evidence="1">
    <location>
        <begin position="1"/>
        <end position="26"/>
    </location>
</feature>